<proteinExistence type="predicted"/>
<name>A0A1S2FTF9_ACIBA</name>
<gene>
    <name evidence="2" type="ORF">A7M90_10465</name>
</gene>
<dbReference type="InterPro" id="IPR027417">
    <property type="entry name" value="P-loop_NTPase"/>
</dbReference>
<evidence type="ECO:0000313" key="3">
    <source>
        <dbReference type="Proteomes" id="UP000179937"/>
    </source>
</evidence>
<accession>A0A1S2FTF9</accession>
<dbReference type="RefSeq" id="WP_071210964.1">
    <property type="nucleotide sequence ID" value="NZ_CP077835.1"/>
</dbReference>
<organism evidence="2 3">
    <name type="scientific">Acinetobacter baumannii</name>
    <dbReference type="NCBI Taxonomy" id="470"/>
    <lineage>
        <taxon>Bacteria</taxon>
        <taxon>Pseudomonadati</taxon>
        <taxon>Pseudomonadota</taxon>
        <taxon>Gammaproteobacteria</taxon>
        <taxon>Moraxellales</taxon>
        <taxon>Moraxellaceae</taxon>
        <taxon>Acinetobacter</taxon>
        <taxon>Acinetobacter calcoaceticus/baumannii complex</taxon>
    </lineage>
</organism>
<sequence>MKLDGPFYTQFKERNSNFSSDTFKCAEETINELLNTKTSSEHPGMLLGKVQSGKTRTFISTLVLGFDNGYDIAIVLSKNSKALIQQTYKRLNKDFEVFIDEKDLEIHDIMQAPISFSKFELQSKLIFVAKKQDDNLRRLIDLFQNNPLMNKKRVLIIDDEADSASIGYTKKDDLINANKIASQISTLRSKINDTSFLQVTATPYSLYLQPIEIQTDNVIEFKPMRPAFTKLVPVPKEYIGGDIYFGEQSKIENTIENLIHKRIDLNEFDYLKKQDNRVFKLDDVLTTKKIQGYRNALINFIVAGCIQRINGIKNEENHKKLLYSFLVHSESGKSAHNWQETLTNTIIEKLKLAAKPNKSNDSIFNTLIRESYEDLSKSLQLDKKSIPTFQEVLDEVTKALSEEYVTVTKVNSEENVINMLDDTGQLKLRSPLHIFIGGQVLDRGITLTNLIGFYYGRRPNKFQQDTVLQHSRMFGYRRELLAITRFYTSKSIRNVMEYMEEFDSSLRTAVSNGADRAVQFIRQSQDGKIIPCSPNKILISQTETIRPHKRILPKGFLPRSKTGKNSIIPIINKLDQKLETLIEFNSSVPKLIDTDTALDLLKEIENTLKFDENVDTLPFNWDMAYAALIHLSHQNQDESQRGKIWLWTAKDRNLKKPSITSNAHIADSPDSKTEVKLAHKYAIDSPILYLIRQNGKKEDGWNDTPFYWPVIRAQSNAKTSIFALETIE</sequence>
<dbReference type="EMBL" id="LYKI01000069">
    <property type="protein sequence ID" value="OIG67016.1"/>
    <property type="molecule type" value="Genomic_DNA"/>
</dbReference>
<evidence type="ECO:0000259" key="1">
    <source>
        <dbReference type="Pfam" id="PF10593"/>
    </source>
</evidence>
<comment type="caution">
    <text evidence="2">The sequence shown here is derived from an EMBL/GenBank/DDBJ whole genome shotgun (WGS) entry which is preliminary data.</text>
</comment>
<dbReference type="Proteomes" id="UP000179937">
    <property type="component" value="Unassembled WGS sequence"/>
</dbReference>
<protein>
    <recommendedName>
        <fullName evidence="1">Putative endonuclease Z1 domain-containing protein</fullName>
    </recommendedName>
</protein>
<dbReference type="AlphaFoldDB" id="A0A1S2FTF9"/>
<dbReference type="InterPro" id="IPR018310">
    <property type="entry name" value="Put_endonuclease_Z1-dom"/>
</dbReference>
<dbReference type="Pfam" id="PF10593">
    <property type="entry name" value="Z1"/>
    <property type="match status" value="1"/>
</dbReference>
<feature type="domain" description="Putative endonuclease Z1" evidence="1">
    <location>
        <begin position="294"/>
        <end position="514"/>
    </location>
</feature>
<evidence type="ECO:0000313" key="2">
    <source>
        <dbReference type="EMBL" id="OIG67016.1"/>
    </source>
</evidence>
<reference evidence="2 3" key="1">
    <citation type="submission" date="2016-05" db="EMBL/GenBank/DDBJ databases">
        <title>The evolution of Acinetobacter baumannii in vivo.</title>
        <authorList>
            <person name="Hua X."/>
            <person name="Yu Y."/>
        </authorList>
    </citation>
    <scope>NUCLEOTIDE SEQUENCE [LARGE SCALE GENOMIC DNA]</scope>
    <source>
        <strain evidence="2 3">XH647</strain>
    </source>
</reference>
<dbReference type="SUPFAM" id="SSF52540">
    <property type="entry name" value="P-loop containing nucleoside triphosphate hydrolases"/>
    <property type="match status" value="1"/>
</dbReference>